<dbReference type="EMBL" id="AP018400">
    <property type="protein sequence ID" value="BBA92420.1"/>
    <property type="molecule type" value="Genomic_DNA"/>
</dbReference>
<sequence>MTGNEQSLDKNISDLLGYIQYNNFEVRESPIYSIFDYLYKQYEKERKEYLSKRKRLSRYDSENLMYHLIKEIFTSDEKYNNLDVIHSYKLRNLVKNFDLLTESEAIYASHGNTHLDFLITNRLTKEPVLAVEVDGYAFHKVNSTQFKRDSMKDTILGKCGIPLVRFKTNESQEKQRLIKVLDEVLRRE</sequence>
<evidence type="ECO:0000259" key="1">
    <source>
        <dbReference type="Pfam" id="PF10881"/>
    </source>
</evidence>
<keyword evidence="2" id="KW-0067">ATP-binding</keyword>
<reference evidence="2 3" key="1">
    <citation type="journal article" date="2018" name="Genome Biol. Evol.">
        <title>Complete Genome Sequence of Streptococcus ruminantium sp. nov. GUT-187T (=DSM 104980T =JCM 31869T), the Type Strain of S. ruminantium, and Comparison with Genome Sequences of Streptococcus suis Strains.</title>
        <authorList>
            <person name="Tohya M."/>
            <person name="Sekizaki T."/>
            <person name="Miyoshi-Akiyama T."/>
        </authorList>
    </citation>
    <scope>NUCLEOTIDE SEQUENCE [LARGE SCALE GENOMIC DNA]</scope>
    <source>
        <strain evidence="2 3">GUT187T</strain>
    </source>
</reference>
<dbReference type="Proteomes" id="UP000269331">
    <property type="component" value="Chromosome"/>
</dbReference>
<gene>
    <name evidence="2" type="ORF">SR187_4060</name>
</gene>
<proteinExistence type="predicted"/>
<name>A0A2Z5TM39_9STRE</name>
<dbReference type="Gene3D" id="3.40.960.10">
    <property type="entry name" value="VSR Endonuclease"/>
    <property type="match status" value="1"/>
</dbReference>
<keyword evidence="2" id="KW-0547">Nucleotide-binding</keyword>
<feature type="domain" description="DUF2726" evidence="1">
    <location>
        <begin position="60"/>
        <end position="182"/>
    </location>
</feature>
<evidence type="ECO:0000313" key="2">
    <source>
        <dbReference type="EMBL" id="BBA92420.1"/>
    </source>
</evidence>
<dbReference type="KEGG" id="srq:SR187_4060"/>
<evidence type="ECO:0000313" key="3">
    <source>
        <dbReference type="Proteomes" id="UP000269331"/>
    </source>
</evidence>
<dbReference type="OrthoDB" id="9757917at2"/>
<keyword evidence="2" id="KW-0378">Hydrolase</keyword>
<dbReference type="RefSeq" id="WP_120171587.1">
    <property type="nucleotide sequence ID" value="NZ_AP018400.1"/>
</dbReference>
<dbReference type="AlphaFoldDB" id="A0A2Z5TM39"/>
<dbReference type="GO" id="GO:0004386">
    <property type="term" value="F:helicase activity"/>
    <property type="evidence" value="ECO:0007669"/>
    <property type="project" value="UniProtKB-KW"/>
</dbReference>
<dbReference type="InterPro" id="IPR024402">
    <property type="entry name" value="DUF2726"/>
</dbReference>
<protein>
    <submittedName>
        <fullName evidence="2">DNA helicase</fullName>
    </submittedName>
</protein>
<dbReference type="GeneID" id="52229371"/>
<keyword evidence="2" id="KW-0347">Helicase</keyword>
<accession>A0A2Z5TM39</accession>
<dbReference type="Pfam" id="PF10881">
    <property type="entry name" value="DUF2726"/>
    <property type="match status" value="1"/>
</dbReference>
<organism evidence="2 3">
    <name type="scientific">Streptococcus ruminantium</name>
    <dbReference type="NCBI Taxonomy" id="1917441"/>
    <lineage>
        <taxon>Bacteria</taxon>
        <taxon>Bacillati</taxon>
        <taxon>Bacillota</taxon>
        <taxon>Bacilli</taxon>
        <taxon>Lactobacillales</taxon>
        <taxon>Streptococcaceae</taxon>
        <taxon>Streptococcus</taxon>
    </lineage>
</organism>